<keyword evidence="3" id="KW-1185">Reference proteome</keyword>
<dbReference type="RefSeq" id="WP_057626198.1">
    <property type="nucleotide sequence ID" value="NZ_LDJJ01000002.1"/>
</dbReference>
<keyword evidence="1" id="KW-1133">Transmembrane helix</keyword>
<organism evidence="2 3">
    <name type="scientific">Stenotrophomonas terrae</name>
    <dbReference type="NCBI Taxonomy" id="405446"/>
    <lineage>
        <taxon>Bacteria</taxon>
        <taxon>Pseudomonadati</taxon>
        <taxon>Pseudomonadota</taxon>
        <taxon>Gammaproteobacteria</taxon>
        <taxon>Lysobacterales</taxon>
        <taxon>Lysobacteraceae</taxon>
        <taxon>Stenotrophomonas</taxon>
    </lineage>
</organism>
<sequence length="270" mass="30124">MQDAQYWALEFWNGLSLLDLIGGAVLGTILGLTLGIAVWILLARRGGLARRRRWHHWLIASYVVVLPLLFAFIGLQVGLVAGGQRALYKQIDHFQPHLQAAMEHWRVDFERSLDTPELAAMLRDDVSAHEAARAAVEAYLSRHRLADASVLQGEGLILRWVRKGIEHLRSEVMLQWVEDSLVEQVGGYSPVDESVFREALGMRMSELLHTKGVIRLLKAQLGSMMPGIYFGLLLPLLIVMALVLLEIWLAGRYGWGRQAQPGAVVVPALG</sequence>
<name>A0A0R0D2V4_9GAMM</name>
<keyword evidence="1" id="KW-0472">Membrane</keyword>
<gene>
    <name evidence="2" type="ORF">ABB27_00555</name>
</gene>
<reference evidence="2 3" key="1">
    <citation type="submission" date="2015-05" db="EMBL/GenBank/DDBJ databases">
        <title>Genome sequencing and analysis of members of genus Stenotrophomonas.</title>
        <authorList>
            <person name="Patil P.P."/>
            <person name="Midha S."/>
            <person name="Patil P.B."/>
        </authorList>
    </citation>
    <scope>NUCLEOTIDE SEQUENCE [LARGE SCALE GENOMIC DNA]</scope>
    <source>
        <strain evidence="2 3">DSM 18941</strain>
    </source>
</reference>
<dbReference type="EMBL" id="LDJJ01000002">
    <property type="protein sequence ID" value="KRG72663.1"/>
    <property type="molecule type" value="Genomic_DNA"/>
</dbReference>
<accession>A0A0R0D2V4</accession>
<protein>
    <submittedName>
        <fullName evidence="2">Membrane protein</fullName>
    </submittedName>
</protein>
<feature type="transmembrane region" description="Helical" evidence="1">
    <location>
        <begin position="20"/>
        <end position="42"/>
    </location>
</feature>
<evidence type="ECO:0000256" key="1">
    <source>
        <dbReference type="SAM" id="Phobius"/>
    </source>
</evidence>
<feature type="transmembrane region" description="Helical" evidence="1">
    <location>
        <begin position="228"/>
        <end position="249"/>
    </location>
</feature>
<evidence type="ECO:0000313" key="3">
    <source>
        <dbReference type="Proteomes" id="UP000051863"/>
    </source>
</evidence>
<feature type="transmembrane region" description="Helical" evidence="1">
    <location>
        <begin position="54"/>
        <end position="75"/>
    </location>
</feature>
<dbReference type="AlphaFoldDB" id="A0A0R0D2V4"/>
<dbReference type="Proteomes" id="UP000051863">
    <property type="component" value="Unassembled WGS sequence"/>
</dbReference>
<dbReference type="PATRIC" id="fig|405446.3.peg.813"/>
<proteinExistence type="predicted"/>
<evidence type="ECO:0000313" key="2">
    <source>
        <dbReference type="EMBL" id="KRG72663.1"/>
    </source>
</evidence>
<keyword evidence="1" id="KW-0812">Transmembrane</keyword>
<comment type="caution">
    <text evidence="2">The sequence shown here is derived from an EMBL/GenBank/DDBJ whole genome shotgun (WGS) entry which is preliminary data.</text>
</comment>
<dbReference type="OrthoDB" id="7029291at2"/>